<feature type="transmembrane region" description="Helical" evidence="7">
    <location>
        <begin position="61"/>
        <end position="80"/>
    </location>
</feature>
<accession>A0A1Y4SWH1</accession>
<dbReference type="Proteomes" id="UP000195305">
    <property type="component" value="Unassembled WGS sequence"/>
</dbReference>
<dbReference type="AlphaFoldDB" id="A0A1Y4SWH1"/>
<evidence type="ECO:0000256" key="1">
    <source>
        <dbReference type="ARBA" id="ARBA00004651"/>
    </source>
</evidence>
<comment type="subcellular location">
    <subcellularLocation>
        <location evidence="1">Cell membrane</location>
        <topology evidence="1">Multi-pass membrane protein</topology>
    </subcellularLocation>
</comment>
<feature type="transmembrane region" description="Helical" evidence="7">
    <location>
        <begin position="34"/>
        <end position="55"/>
    </location>
</feature>
<evidence type="ECO:0000256" key="2">
    <source>
        <dbReference type="ARBA" id="ARBA00022475"/>
    </source>
</evidence>
<evidence type="ECO:0000256" key="6">
    <source>
        <dbReference type="ARBA" id="ARBA00023136"/>
    </source>
</evidence>
<dbReference type="OrthoDB" id="9789113at2"/>
<reference evidence="9 10" key="1">
    <citation type="journal article" date="2018" name="BMC Genomics">
        <title>Whole genome sequencing and function prediction of 133 gut anaerobes isolated from chicken caecum in pure cultures.</title>
        <authorList>
            <person name="Medvecky M."/>
            <person name="Cejkova D."/>
            <person name="Polansky O."/>
            <person name="Karasova D."/>
            <person name="Kubasova T."/>
            <person name="Cizek A."/>
            <person name="Rychlik I."/>
        </authorList>
    </citation>
    <scope>NUCLEOTIDE SEQUENCE [LARGE SCALE GENOMIC DNA]</scope>
    <source>
        <strain evidence="9 10">An13</strain>
    </source>
</reference>
<evidence type="ECO:0000256" key="5">
    <source>
        <dbReference type="ARBA" id="ARBA00022989"/>
    </source>
</evidence>
<dbReference type="Pfam" id="PF01569">
    <property type="entry name" value="PAP2"/>
    <property type="match status" value="1"/>
</dbReference>
<evidence type="ECO:0000256" key="7">
    <source>
        <dbReference type="SAM" id="Phobius"/>
    </source>
</evidence>
<evidence type="ECO:0000259" key="8">
    <source>
        <dbReference type="SMART" id="SM00014"/>
    </source>
</evidence>
<sequence>MKTILHNIHRYDLRLSFYMTQLYHHHILNHFMKWISFCGNYGMIWLFVALMTFINPASRSMSIHLLIALIASALIGQISIKSLVQRHRPCHLYPHISLLVPTPHDSSFPSSHTTSAFACSTIIFLFYPSWGILAYLFAFLTGISRIYLFVHFLSDVICGMLLGIGIGVFIYYI</sequence>
<feature type="domain" description="Phosphatidic acid phosphatase type 2/haloperoxidase" evidence="8">
    <location>
        <begin position="62"/>
        <end position="171"/>
    </location>
</feature>
<dbReference type="PANTHER" id="PTHR14969">
    <property type="entry name" value="SPHINGOSINE-1-PHOSPHATE PHOSPHOHYDROLASE"/>
    <property type="match status" value="1"/>
</dbReference>
<organism evidence="9 10">
    <name type="scientific">Massilimicrobiota timonensis</name>
    <dbReference type="NCBI Taxonomy" id="1776392"/>
    <lineage>
        <taxon>Bacteria</taxon>
        <taxon>Bacillati</taxon>
        <taxon>Bacillota</taxon>
        <taxon>Erysipelotrichia</taxon>
        <taxon>Erysipelotrichales</taxon>
        <taxon>Erysipelotrichaceae</taxon>
        <taxon>Massilimicrobiota</taxon>
    </lineage>
</organism>
<dbReference type="GO" id="GO:0016787">
    <property type="term" value="F:hydrolase activity"/>
    <property type="evidence" value="ECO:0007669"/>
    <property type="project" value="UniProtKB-KW"/>
</dbReference>
<proteinExistence type="predicted"/>
<dbReference type="InterPro" id="IPR000326">
    <property type="entry name" value="PAP2/HPO"/>
</dbReference>
<keyword evidence="5 7" id="KW-1133">Transmembrane helix</keyword>
<gene>
    <name evidence="9" type="ORF">B5E75_09100</name>
</gene>
<keyword evidence="3 7" id="KW-0812">Transmembrane</keyword>
<evidence type="ECO:0000256" key="3">
    <source>
        <dbReference type="ARBA" id="ARBA00022692"/>
    </source>
</evidence>
<evidence type="ECO:0000256" key="4">
    <source>
        <dbReference type="ARBA" id="ARBA00022801"/>
    </source>
</evidence>
<dbReference type="RefSeq" id="WP_087358560.1">
    <property type="nucleotide sequence ID" value="NZ_AP031415.1"/>
</dbReference>
<evidence type="ECO:0000313" key="10">
    <source>
        <dbReference type="Proteomes" id="UP000195305"/>
    </source>
</evidence>
<keyword evidence="4" id="KW-0378">Hydrolase</keyword>
<keyword evidence="10" id="KW-1185">Reference proteome</keyword>
<feature type="transmembrane region" description="Helical" evidence="7">
    <location>
        <begin position="146"/>
        <end position="172"/>
    </location>
</feature>
<name>A0A1Y4SWH1_9FIRM</name>
<dbReference type="SMART" id="SM00014">
    <property type="entry name" value="acidPPc"/>
    <property type="match status" value="1"/>
</dbReference>
<evidence type="ECO:0000313" key="9">
    <source>
        <dbReference type="EMBL" id="OUQ33740.1"/>
    </source>
</evidence>
<protein>
    <submittedName>
        <fullName evidence="9">Phosphatase PAP2 family protein</fullName>
    </submittedName>
</protein>
<dbReference type="EMBL" id="NFLJ01000025">
    <property type="protein sequence ID" value="OUQ33740.1"/>
    <property type="molecule type" value="Genomic_DNA"/>
</dbReference>
<dbReference type="InterPro" id="IPR036938">
    <property type="entry name" value="PAP2/HPO_sf"/>
</dbReference>
<comment type="caution">
    <text evidence="9">The sequence shown here is derived from an EMBL/GenBank/DDBJ whole genome shotgun (WGS) entry which is preliminary data.</text>
</comment>
<feature type="transmembrane region" description="Helical" evidence="7">
    <location>
        <begin position="116"/>
        <end position="140"/>
    </location>
</feature>
<dbReference type="GO" id="GO:0005886">
    <property type="term" value="C:plasma membrane"/>
    <property type="evidence" value="ECO:0007669"/>
    <property type="project" value="UniProtKB-SubCell"/>
</dbReference>
<dbReference type="SUPFAM" id="SSF48317">
    <property type="entry name" value="Acid phosphatase/Vanadium-dependent haloperoxidase"/>
    <property type="match status" value="1"/>
</dbReference>
<dbReference type="Gene3D" id="1.20.144.10">
    <property type="entry name" value="Phosphatidic acid phosphatase type 2/haloperoxidase"/>
    <property type="match status" value="1"/>
</dbReference>
<dbReference type="PANTHER" id="PTHR14969:SF62">
    <property type="entry name" value="DECAPRENYLPHOSPHORYL-5-PHOSPHORIBOSE PHOSPHATASE RV3807C-RELATED"/>
    <property type="match status" value="1"/>
</dbReference>
<keyword evidence="6 7" id="KW-0472">Membrane</keyword>
<keyword evidence="2" id="KW-1003">Cell membrane</keyword>